<comment type="caution">
    <text evidence="1">The sequence shown here is derived from an EMBL/GenBank/DDBJ whole genome shotgun (WGS) entry which is preliminary data.</text>
</comment>
<evidence type="ECO:0000313" key="2">
    <source>
        <dbReference type="Proteomes" id="UP001257627"/>
    </source>
</evidence>
<gene>
    <name evidence="1" type="ORF">PU648_13195</name>
</gene>
<proteinExistence type="predicted"/>
<reference evidence="1 2" key="1">
    <citation type="submission" date="2023-02" db="EMBL/GenBank/DDBJ databases">
        <authorList>
            <person name="Maleckis M."/>
        </authorList>
    </citation>
    <scope>NUCLEOTIDE SEQUENCE [LARGE SCALE GENOMIC DNA]</scope>
    <source>
        <strain evidence="1 2">P8-A2</strain>
    </source>
</reference>
<dbReference type="RefSeq" id="WP_099944124.1">
    <property type="nucleotide sequence ID" value="NZ_CP107955.1"/>
</dbReference>
<dbReference type="Proteomes" id="UP001257627">
    <property type="component" value="Unassembled WGS sequence"/>
</dbReference>
<sequence length="204" mass="22441">MTFVELHQMPVAHTEQTAVTSYLARNRGNITEYRKVVAATLADEVTKARTRGALAVMSARDVQRARTDPEAVAAEQQLDVTVLQQVLAKELDTVLAACTDNRHGPHGPPGAPCPASFMLCLGCECARALPHHLPVQVLVHNRLAERRGQMDPLQWAERFAAPHAQLADLLDQQDEAAVADARRGATDAERSLAERFLNRELDLR</sequence>
<organism evidence="1 2">
    <name type="scientific">Streptomyces mirabilis</name>
    <dbReference type="NCBI Taxonomy" id="68239"/>
    <lineage>
        <taxon>Bacteria</taxon>
        <taxon>Bacillati</taxon>
        <taxon>Actinomycetota</taxon>
        <taxon>Actinomycetes</taxon>
        <taxon>Kitasatosporales</taxon>
        <taxon>Streptomycetaceae</taxon>
        <taxon>Streptomyces</taxon>
    </lineage>
</organism>
<accession>A0ABU3UH94</accession>
<name>A0ABU3UH94_9ACTN</name>
<dbReference type="EMBL" id="JARAKF010000001">
    <property type="protein sequence ID" value="MDU8993289.1"/>
    <property type="molecule type" value="Genomic_DNA"/>
</dbReference>
<keyword evidence="2" id="KW-1185">Reference proteome</keyword>
<evidence type="ECO:0000313" key="1">
    <source>
        <dbReference type="EMBL" id="MDU8993289.1"/>
    </source>
</evidence>
<protein>
    <submittedName>
        <fullName evidence="1">Uncharacterized protein</fullName>
    </submittedName>
</protein>